<dbReference type="Gene3D" id="1.10.10.10">
    <property type="entry name" value="Winged helix-like DNA-binding domain superfamily/Winged helix DNA-binding domain"/>
    <property type="match status" value="1"/>
</dbReference>
<feature type="region of interest" description="Disordered" evidence="1">
    <location>
        <begin position="150"/>
        <end position="171"/>
    </location>
</feature>
<name>A0A4V1NW49_9BACT</name>
<dbReference type="GO" id="GO:0003700">
    <property type="term" value="F:DNA-binding transcription factor activity"/>
    <property type="evidence" value="ECO:0007669"/>
    <property type="project" value="InterPro"/>
</dbReference>
<dbReference type="SMART" id="SM00347">
    <property type="entry name" value="HTH_MARR"/>
    <property type="match status" value="1"/>
</dbReference>
<sequence>MATSSTPLAQGWCALSLLHDRIQAHIERELQARHELSVREFSLLNVLSRQIERGDHLHMKQVADAVVLSQSATTRLVTRLEERGLLSRALCDKDRRGIYTDVTPAGLKLLEAARPTNQTALHEALDEARRDAHLQPLVAALESCYVQGGTGRPGLSPSAPAPSGRDPGALQ</sequence>
<evidence type="ECO:0000256" key="1">
    <source>
        <dbReference type="SAM" id="MobiDB-lite"/>
    </source>
</evidence>
<reference evidence="3 4" key="1">
    <citation type="journal article" date="2016" name="Int. J. Syst. Evol. Microbiol.">
        <title>Acidipila dinghuensis sp. nov., an acidobacterium isolated from forest soil.</title>
        <authorList>
            <person name="Jiang Y.W."/>
            <person name="Wang J."/>
            <person name="Chen M.H."/>
            <person name="Lv Y.Y."/>
            <person name="Qiu L.H."/>
        </authorList>
    </citation>
    <scope>NUCLEOTIDE SEQUENCE [LARGE SCALE GENOMIC DNA]</scope>
    <source>
        <strain evidence="3 4">DHOF10</strain>
    </source>
</reference>
<feature type="domain" description="HTH marR-type" evidence="2">
    <location>
        <begin position="1"/>
        <end position="146"/>
    </location>
</feature>
<dbReference type="AlphaFoldDB" id="A0A4V1NW49"/>
<organism evidence="3 4">
    <name type="scientific">Silvibacterium dinghuense</name>
    <dbReference type="NCBI Taxonomy" id="1560006"/>
    <lineage>
        <taxon>Bacteria</taxon>
        <taxon>Pseudomonadati</taxon>
        <taxon>Acidobacteriota</taxon>
        <taxon>Terriglobia</taxon>
        <taxon>Terriglobales</taxon>
        <taxon>Acidobacteriaceae</taxon>
        <taxon>Silvibacterium</taxon>
    </lineage>
</organism>
<comment type="caution">
    <text evidence="3">The sequence shown here is derived from an EMBL/GenBank/DDBJ whole genome shotgun (WGS) entry which is preliminary data.</text>
</comment>
<dbReference type="PRINTS" id="PR00598">
    <property type="entry name" value="HTHMARR"/>
</dbReference>
<protein>
    <submittedName>
        <fullName evidence="3">MarR family transcriptional regulator</fullName>
    </submittedName>
</protein>
<dbReference type="InterPro" id="IPR039422">
    <property type="entry name" value="MarR/SlyA-like"/>
</dbReference>
<dbReference type="Proteomes" id="UP000290253">
    <property type="component" value="Unassembled WGS sequence"/>
</dbReference>
<dbReference type="EMBL" id="SDMK01000001">
    <property type="protein sequence ID" value="RXS98182.1"/>
    <property type="molecule type" value="Genomic_DNA"/>
</dbReference>
<dbReference type="PANTHER" id="PTHR33164:SF99">
    <property type="entry name" value="MARR FAMILY REGULATORY PROTEIN"/>
    <property type="match status" value="1"/>
</dbReference>
<gene>
    <name evidence="3" type="ORF">ESZ00_05820</name>
</gene>
<accession>A0A4V1NW49</accession>
<dbReference type="InterPro" id="IPR036390">
    <property type="entry name" value="WH_DNA-bd_sf"/>
</dbReference>
<evidence type="ECO:0000313" key="4">
    <source>
        <dbReference type="Proteomes" id="UP000290253"/>
    </source>
</evidence>
<dbReference type="PANTHER" id="PTHR33164">
    <property type="entry name" value="TRANSCRIPTIONAL REGULATOR, MARR FAMILY"/>
    <property type="match status" value="1"/>
</dbReference>
<dbReference type="PROSITE" id="PS50995">
    <property type="entry name" value="HTH_MARR_2"/>
    <property type="match status" value="1"/>
</dbReference>
<dbReference type="InterPro" id="IPR036388">
    <property type="entry name" value="WH-like_DNA-bd_sf"/>
</dbReference>
<evidence type="ECO:0000313" key="3">
    <source>
        <dbReference type="EMBL" id="RXS98182.1"/>
    </source>
</evidence>
<dbReference type="GO" id="GO:0006950">
    <property type="term" value="P:response to stress"/>
    <property type="evidence" value="ECO:0007669"/>
    <property type="project" value="TreeGrafter"/>
</dbReference>
<dbReference type="OrthoDB" id="121155at2"/>
<keyword evidence="4" id="KW-1185">Reference proteome</keyword>
<proteinExistence type="predicted"/>
<evidence type="ECO:0000259" key="2">
    <source>
        <dbReference type="PROSITE" id="PS50995"/>
    </source>
</evidence>
<dbReference type="Pfam" id="PF12802">
    <property type="entry name" value="MarR_2"/>
    <property type="match status" value="1"/>
</dbReference>
<dbReference type="InterPro" id="IPR000835">
    <property type="entry name" value="HTH_MarR-typ"/>
</dbReference>
<dbReference type="SUPFAM" id="SSF46785">
    <property type="entry name" value="Winged helix' DNA-binding domain"/>
    <property type="match status" value="1"/>
</dbReference>